<dbReference type="AlphaFoldDB" id="A0A174DKS1"/>
<dbReference type="SMART" id="SM00530">
    <property type="entry name" value="HTH_XRE"/>
    <property type="match status" value="1"/>
</dbReference>
<dbReference type="STRING" id="39482.ERS852491_01701"/>
<protein>
    <submittedName>
        <fullName evidence="3">Glucose-1-phosphate thymidylyltransferase</fullName>
        <ecNumber evidence="3">2.7.7.24</ecNumber>
    </submittedName>
</protein>
<keyword evidence="3" id="KW-0808">Transferase</keyword>
<dbReference type="InterPro" id="IPR010982">
    <property type="entry name" value="Lambda_DNA-bd_dom_sf"/>
</dbReference>
<dbReference type="RefSeq" id="WP_055152563.1">
    <property type="nucleotide sequence ID" value="NZ_CYZU01000012.1"/>
</dbReference>
<dbReference type="PANTHER" id="PTHR46558:SF11">
    <property type="entry name" value="HTH-TYPE TRANSCRIPTIONAL REGULATOR XRE"/>
    <property type="match status" value="1"/>
</dbReference>
<organism evidence="3 4">
    <name type="scientific">Faecalicatena contorta</name>
    <dbReference type="NCBI Taxonomy" id="39482"/>
    <lineage>
        <taxon>Bacteria</taxon>
        <taxon>Bacillati</taxon>
        <taxon>Bacillota</taxon>
        <taxon>Clostridia</taxon>
        <taxon>Lachnospirales</taxon>
        <taxon>Lachnospiraceae</taxon>
        <taxon>Faecalicatena</taxon>
    </lineage>
</organism>
<dbReference type="Gene3D" id="1.10.260.40">
    <property type="entry name" value="lambda repressor-like DNA-binding domains"/>
    <property type="match status" value="1"/>
</dbReference>
<dbReference type="EC" id="2.7.7.24" evidence="3"/>
<proteinExistence type="predicted"/>
<evidence type="ECO:0000313" key="4">
    <source>
        <dbReference type="Proteomes" id="UP000095544"/>
    </source>
</evidence>
<evidence type="ECO:0000313" key="3">
    <source>
        <dbReference type="EMBL" id="CUO25797.1"/>
    </source>
</evidence>
<keyword evidence="3" id="KW-0548">Nucleotidyltransferase</keyword>
<dbReference type="Pfam" id="PF01381">
    <property type="entry name" value="HTH_3"/>
    <property type="match status" value="1"/>
</dbReference>
<dbReference type="PROSITE" id="PS50943">
    <property type="entry name" value="HTH_CROC1"/>
    <property type="match status" value="1"/>
</dbReference>
<reference evidence="3 4" key="1">
    <citation type="submission" date="2015-09" db="EMBL/GenBank/DDBJ databases">
        <authorList>
            <consortium name="Pathogen Informatics"/>
        </authorList>
    </citation>
    <scope>NUCLEOTIDE SEQUENCE [LARGE SCALE GENOMIC DNA]</scope>
    <source>
        <strain evidence="3 4">2789STDY5834876</strain>
    </source>
</reference>
<name>A0A174DKS1_9FIRM</name>
<dbReference type="SUPFAM" id="SSF47413">
    <property type="entry name" value="lambda repressor-like DNA-binding domains"/>
    <property type="match status" value="1"/>
</dbReference>
<accession>A0A174DKS1</accession>
<dbReference type="OrthoDB" id="9813152at2"/>
<feature type="domain" description="HTH cro/C1-type" evidence="2">
    <location>
        <begin position="10"/>
        <end position="64"/>
    </location>
</feature>
<dbReference type="GO" id="GO:0003677">
    <property type="term" value="F:DNA binding"/>
    <property type="evidence" value="ECO:0007669"/>
    <property type="project" value="UniProtKB-KW"/>
</dbReference>
<keyword evidence="1" id="KW-0238">DNA-binding</keyword>
<evidence type="ECO:0000256" key="1">
    <source>
        <dbReference type="ARBA" id="ARBA00023125"/>
    </source>
</evidence>
<dbReference type="EMBL" id="CYZU01000012">
    <property type="protein sequence ID" value="CUO25797.1"/>
    <property type="molecule type" value="Genomic_DNA"/>
</dbReference>
<gene>
    <name evidence="3" type="primary">rmlA_2</name>
    <name evidence="3" type="ORF">ERS852491_01701</name>
</gene>
<dbReference type="CDD" id="cd00093">
    <property type="entry name" value="HTH_XRE"/>
    <property type="match status" value="1"/>
</dbReference>
<dbReference type="Gene3D" id="3.90.550.10">
    <property type="entry name" value="Spore Coat Polysaccharide Biosynthesis Protein SpsA, Chain A"/>
    <property type="match status" value="1"/>
</dbReference>
<dbReference type="InterPro" id="IPR001387">
    <property type="entry name" value="Cro/C1-type_HTH"/>
</dbReference>
<evidence type="ECO:0000259" key="2">
    <source>
        <dbReference type="PROSITE" id="PS50943"/>
    </source>
</evidence>
<dbReference type="GO" id="GO:0008879">
    <property type="term" value="F:glucose-1-phosphate thymidylyltransferase activity"/>
    <property type="evidence" value="ECO:0007669"/>
    <property type="project" value="UniProtKB-EC"/>
</dbReference>
<dbReference type="InterPro" id="IPR029044">
    <property type="entry name" value="Nucleotide-diphossugar_trans"/>
</dbReference>
<dbReference type="SUPFAM" id="SSF53448">
    <property type="entry name" value="Nucleotide-diphospho-sugar transferases"/>
    <property type="match status" value="1"/>
</dbReference>
<dbReference type="PANTHER" id="PTHR46558">
    <property type="entry name" value="TRACRIPTIONAL REGULATORY PROTEIN-RELATED-RELATED"/>
    <property type="match status" value="1"/>
</dbReference>
<dbReference type="Proteomes" id="UP000095544">
    <property type="component" value="Unassembled WGS sequence"/>
</dbReference>
<sequence>MDPNLTGKTIAELRKRAQLTQSQLSEKLGVSDKAVSKWERGLSCPDISLLNKLSIILDTDIESILYGYEVKNVWKGILVLDDSIESDIIIYDKPLLNYLLSQFLLVGIKDIIIVGRPGFISIPGIEIEVFNDLQKVNQRFSKNMFVIYGNYFLYGPNLTKHFKRAMSRKDDLTVIAAMSGKGDYGLLVNSDKKAIIADVKNSNKYFALPYFFIHGNCLIDWRSSVKELLKNKRLNAETMVRGMASFHINNYDKALQMGAFVKIMQEITGERVGCVEELAIRRGLTGYKEAIKTCDSDTRQYLRDLFE</sequence>